<accession>A0ABT6Q0F5</accession>
<dbReference type="Pfam" id="PF07007">
    <property type="entry name" value="LprI"/>
    <property type="match status" value="1"/>
</dbReference>
<reference evidence="3" key="1">
    <citation type="submission" date="2023-05" db="EMBL/GenBank/DDBJ databases">
        <title>Whole genome sequence of Commensalibacter sp.</title>
        <authorList>
            <person name="Charoenyingcharoen P."/>
            <person name="Yukphan P."/>
        </authorList>
    </citation>
    <scope>NUCLEOTIDE SEQUENCE</scope>
    <source>
        <strain evidence="3">TBRC 16381</strain>
    </source>
</reference>
<comment type="caution">
    <text evidence="3">The sequence shown here is derived from an EMBL/GenBank/DDBJ whole genome shotgun (WGS) entry which is preliminary data.</text>
</comment>
<feature type="domain" description="Lysozyme inhibitor LprI-like N-terminal" evidence="2">
    <location>
        <begin position="33"/>
        <end position="104"/>
    </location>
</feature>
<proteinExistence type="predicted"/>
<evidence type="ECO:0000313" key="4">
    <source>
        <dbReference type="Proteomes" id="UP001431634"/>
    </source>
</evidence>
<name>A0ABT6Q0F5_9PROT</name>
<feature type="signal peptide" evidence="1">
    <location>
        <begin position="1"/>
        <end position="23"/>
    </location>
</feature>
<keyword evidence="4" id="KW-1185">Reference proteome</keyword>
<protein>
    <submittedName>
        <fullName evidence="3">Lysozyme inhibitor LprI family protein</fullName>
    </submittedName>
</protein>
<sequence length="127" mass="14252">MTKKLLILTGCIGQLLLISSAYAMSCDHPINAYDATYCAASKMIQLDQEINQQYGKTVKSLNATQRKQVKQSQIKWIRDRDQECSTNGMVAVECVNQKMEKRIGLLKSIERECKSSGCDASKLTKIE</sequence>
<keyword evidence="1" id="KW-0732">Signal</keyword>
<evidence type="ECO:0000259" key="2">
    <source>
        <dbReference type="Pfam" id="PF07007"/>
    </source>
</evidence>
<organism evidence="3 4">
    <name type="scientific">Commensalibacter oyaizuii</name>
    <dbReference type="NCBI Taxonomy" id="3043873"/>
    <lineage>
        <taxon>Bacteria</taxon>
        <taxon>Pseudomonadati</taxon>
        <taxon>Pseudomonadota</taxon>
        <taxon>Alphaproteobacteria</taxon>
        <taxon>Acetobacterales</taxon>
        <taxon>Acetobacteraceae</taxon>
    </lineage>
</organism>
<feature type="chain" id="PRO_5046823004" evidence="1">
    <location>
        <begin position="24"/>
        <end position="127"/>
    </location>
</feature>
<gene>
    <name evidence="3" type="ORF">QJV27_03500</name>
</gene>
<dbReference type="Gene3D" id="1.20.1270.180">
    <property type="match status" value="1"/>
</dbReference>
<dbReference type="Proteomes" id="UP001431634">
    <property type="component" value="Unassembled WGS sequence"/>
</dbReference>
<dbReference type="EMBL" id="JASBAO010000001">
    <property type="protein sequence ID" value="MDI2090453.1"/>
    <property type="molecule type" value="Genomic_DNA"/>
</dbReference>
<dbReference type="InterPro" id="IPR009739">
    <property type="entry name" value="LprI-like_N"/>
</dbReference>
<dbReference type="RefSeq" id="WP_281447592.1">
    <property type="nucleotide sequence ID" value="NZ_JASBAO010000001.1"/>
</dbReference>
<evidence type="ECO:0000256" key="1">
    <source>
        <dbReference type="SAM" id="SignalP"/>
    </source>
</evidence>
<evidence type="ECO:0000313" key="3">
    <source>
        <dbReference type="EMBL" id="MDI2090453.1"/>
    </source>
</evidence>